<accession>A0A972FQR7</accession>
<dbReference type="PANTHER" id="PTHR46825:SF9">
    <property type="entry name" value="BETA-LACTAMASE-RELATED DOMAIN-CONTAINING PROTEIN"/>
    <property type="match status" value="1"/>
</dbReference>
<comment type="caution">
    <text evidence="3">The sequence shown here is derived from an EMBL/GenBank/DDBJ whole genome shotgun (WGS) entry which is preliminary data.</text>
</comment>
<evidence type="ECO:0000313" key="4">
    <source>
        <dbReference type="Proteomes" id="UP000712080"/>
    </source>
</evidence>
<keyword evidence="1" id="KW-0732">Signal</keyword>
<protein>
    <submittedName>
        <fullName evidence="3">Serine hydrolase</fullName>
    </submittedName>
</protein>
<keyword evidence="4" id="KW-1185">Reference proteome</keyword>
<name>A0A972FQR7_9FLAO</name>
<dbReference type="PANTHER" id="PTHR46825">
    <property type="entry name" value="D-ALANYL-D-ALANINE-CARBOXYPEPTIDASE/ENDOPEPTIDASE AMPH"/>
    <property type="match status" value="1"/>
</dbReference>
<feature type="domain" description="Beta-lactamase-related" evidence="2">
    <location>
        <begin position="41"/>
        <end position="331"/>
    </location>
</feature>
<dbReference type="EMBL" id="JAAMPU010000096">
    <property type="protein sequence ID" value="NMH26753.1"/>
    <property type="molecule type" value="Genomic_DNA"/>
</dbReference>
<dbReference type="GO" id="GO:0016787">
    <property type="term" value="F:hydrolase activity"/>
    <property type="evidence" value="ECO:0007669"/>
    <property type="project" value="UniProtKB-KW"/>
</dbReference>
<dbReference type="Proteomes" id="UP000712080">
    <property type="component" value="Unassembled WGS sequence"/>
</dbReference>
<feature type="chain" id="PRO_5037976833" evidence="1">
    <location>
        <begin position="20"/>
        <end position="438"/>
    </location>
</feature>
<feature type="signal peptide" evidence="1">
    <location>
        <begin position="1"/>
        <end position="19"/>
    </location>
</feature>
<dbReference type="AlphaFoldDB" id="A0A972FQR7"/>
<gene>
    <name evidence="3" type="ORF">G6047_01810</name>
</gene>
<evidence type="ECO:0000259" key="2">
    <source>
        <dbReference type="Pfam" id="PF00144"/>
    </source>
</evidence>
<keyword evidence="3" id="KW-0378">Hydrolase</keyword>
<dbReference type="Pfam" id="PF00144">
    <property type="entry name" value="Beta-lactamase"/>
    <property type="match status" value="1"/>
</dbReference>
<evidence type="ECO:0000313" key="3">
    <source>
        <dbReference type="EMBL" id="NMH26753.1"/>
    </source>
</evidence>
<dbReference type="RefSeq" id="WP_169525762.1">
    <property type="nucleotide sequence ID" value="NZ_JAAMPU010000096.1"/>
</dbReference>
<dbReference type="Gene3D" id="3.40.710.10">
    <property type="entry name" value="DD-peptidase/beta-lactamase superfamily"/>
    <property type="match status" value="1"/>
</dbReference>
<dbReference type="InterPro" id="IPR050491">
    <property type="entry name" value="AmpC-like"/>
</dbReference>
<evidence type="ECO:0000256" key="1">
    <source>
        <dbReference type="SAM" id="SignalP"/>
    </source>
</evidence>
<reference evidence="3" key="1">
    <citation type="submission" date="2020-02" db="EMBL/GenBank/DDBJ databases">
        <title>Flavobacterium sp. genome.</title>
        <authorList>
            <person name="Jung H.S."/>
            <person name="Baek J.H."/>
            <person name="Jeon C.O."/>
        </authorList>
    </citation>
    <scope>NUCLEOTIDE SEQUENCE</scope>
    <source>
        <strain evidence="3">SE-s28</strain>
    </source>
</reference>
<organism evidence="3 4">
    <name type="scientific">Flavobacterium silvaticum</name>
    <dbReference type="NCBI Taxonomy" id="1852020"/>
    <lineage>
        <taxon>Bacteria</taxon>
        <taxon>Pseudomonadati</taxon>
        <taxon>Bacteroidota</taxon>
        <taxon>Flavobacteriia</taxon>
        <taxon>Flavobacteriales</taxon>
        <taxon>Flavobacteriaceae</taxon>
        <taxon>Flavobacterium</taxon>
    </lineage>
</organism>
<dbReference type="SUPFAM" id="SSF56601">
    <property type="entry name" value="beta-lactamase/transpeptidase-like"/>
    <property type="match status" value="1"/>
</dbReference>
<dbReference type="InterPro" id="IPR012338">
    <property type="entry name" value="Beta-lactam/transpept-like"/>
</dbReference>
<proteinExistence type="predicted"/>
<dbReference type="InterPro" id="IPR001466">
    <property type="entry name" value="Beta-lactam-related"/>
</dbReference>
<sequence length="438" mass="48144">MKKTLLILSTCLFILNASAQTIDKTRLDSYFDALEQHNKFMGSVAISKGGSVIYTKSIGFADVENNIRATEKSKYHIGSISKTFTAALILKAVESKLLSLDQNIGGYFPEVPNSGKITIYQLLHHRSGIYNITDDPEFMSWAIHPQTEQQLIAQIAKKESVFEPGTTADYSNSNYILLSIILEKIYGKPYAELLSKDITQPLGLKHTYSGKKINVAAGDCKSYGFDKSWKQEIETDPSVPLGAGAIVSTPTDLSVFIEALFKGKIISAKSLDMMKDIKDDYGMALFSLPFGDKKGFGHTGSIDGFSSVFCHIDEQDVSVVLLSNGNNFNMNDILIVALNAVYSQPFSIPDFKSVALTPEQLDTYTGVYSTTQMPMKITIAKEGSKLTAQATGQSAFPLEAFEKDKFRFDAAGILIEFDTTKKTLTLKQGGGEFLFTKE</sequence>